<protein>
    <submittedName>
        <fullName evidence="2">Uncharacterized protein</fullName>
    </submittedName>
</protein>
<evidence type="ECO:0000313" key="2">
    <source>
        <dbReference type="EMBL" id="RJP22998.1"/>
    </source>
</evidence>
<organism evidence="2 3">
    <name type="scientific">Abyssobacteria bacterium (strain SURF_5)</name>
    <dbReference type="NCBI Taxonomy" id="2093360"/>
    <lineage>
        <taxon>Bacteria</taxon>
        <taxon>Pseudomonadati</taxon>
        <taxon>Candidatus Hydrogenedentota</taxon>
        <taxon>Candidatus Abyssobacteria</taxon>
    </lineage>
</organism>
<evidence type="ECO:0000256" key="1">
    <source>
        <dbReference type="SAM" id="MobiDB-lite"/>
    </source>
</evidence>
<gene>
    <name evidence="2" type="ORF">C4520_07055</name>
</gene>
<dbReference type="AlphaFoldDB" id="A0A3A4NR04"/>
<feature type="region of interest" description="Disordered" evidence="1">
    <location>
        <begin position="33"/>
        <end position="62"/>
    </location>
</feature>
<proteinExistence type="predicted"/>
<name>A0A3A4NR04_ABYX5</name>
<comment type="caution">
    <text evidence="2">The sequence shown here is derived from an EMBL/GenBank/DDBJ whole genome shotgun (WGS) entry which is preliminary data.</text>
</comment>
<feature type="compositionally biased region" description="Basic and acidic residues" evidence="1">
    <location>
        <begin position="33"/>
        <end position="44"/>
    </location>
</feature>
<dbReference type="Proteomes" id="UP000265882">
    <property type="component" value="Unassembled WGS sequence"/>
</dbReference>
<evidence type="ECO:0000313" key="3">
    <source>
        <dbReference type="Proteomes" id="UP000265882"/>
    </source>
</evidence>
<dbReference type="EMBL" id="QZKU01000052">
    <property type="protein sequence ID" value="RJP22998.1"/>
    <property type="molecule type" value="Genomic_DNA"/>
</dbReference>
<sequence length="62" mass="7085">MAEKKEVMQGKVLCRRSEPYQDQQNSGIDFYIRAKPERGNHEKGGNSTVFDTMSDDVRVYSG</sequence>
<accession>A0A3A4NR04</accession>
<reference evidence="2 3" key="1">
    <citation type="journal article" date="2017" name="ISME J.">
        <title>Energy and carbon metabolisms in a deep terrestrial subsurface fluid microbial community.</title>
        <authorList>
            <person name="Momper L."/>
            <person name="Jungbluth S.P."/>
            <person name="Lee M.D."/>
            <person name="Amend J.P."/>
        </authorList>
    </citation>
    <scope>NUCLEOTIDE SEQUENCE [LARGE SCALE GENOMIC DNA]</scope>
    <source>
        <strain evidence="2">SURF_5</strain>
    </source>
</reference>